<dbReference type="PROSITE" id="PS00135">
    <property type="entry name" value="TRYPSIN_SER"/>
    <property type="match status" value="1"/>
</dbReference>
<evidence type="ECO:0000256" key="6">
    <source>
        <dbReference type="SAM" id="SignalP"/>
    </source>
</evidence>
<sequence>MFLSSILLLIAHALGADVGCGERPMYDRRTQYSRIIGGLEAEVGEFPWQVSIQVNNVHLCGGAILSAWWILTAAHCFYPGKLSPTDLNVVVGTNDLTSPSLNIKKVTSIVMHKDFEKFTMDNDIALLLLGSPISSSDLEVPICMPPKTSPSKWHECWVAGWGLTNSDDKKSMKTDLMKAPMVITGWEECLKVFPSLTKNMLCAGYENESYDACQGDSGGPLACTTRPGSKWYQVGIISWGRSCGMKYTPGIYTVLANYILWIEKVTKMEGRPLGVRMKVPANQRKLESTQASKCPLPSSLRCELLLGLLSLMILRSFSSWE</sequence>
<dbReference type="SUPFAM" id="SSF50494">
    <property type="entry name" value="Trypsin-like serine proteases"/>
    <property type="match status" value="1"/>
</dbReference>
<keyword evidence="3 5" id="KW-0720">Serine protease</keyword>
<dbReference type="FunFam" id="2.40.10.10:FF:000006">
    <property type="entry name" value="Serine proteinase stubble"/>
    <property type="match status" value="1"/>
</dbReference>
<dbReference type="Gene3D" id="2.40.10.10">
    <property type="entry name" value="Trypsin-like serine proteases"/>
    <property type="match status" value="1"/>
</dbReference>
<dbReference type="InterPro" id="IPR001314">
    <property type="entry name" value="Peptidase_S1A"/>
</dbReference>
<dbReference type="InterPro" id="IPR043504">
    <property type="entry name" value="Peptidase_S1_PA_chymotrypsin"/>
</dbReference>
<dbReference type="Pfam" id="PF00089">
    <property type="entry name" value="Trypsin"/>
    <property type="match status" value="1"/>
</dbReference>
<organism evidence="8 9">
    <name type="scientific">Jaculus jaculus</name>
    <name type="common">Lesser Egyptian jerboa</name>
    <dbReference type="NCBI Taxonomy" id="51337"/>
    <lineage>
        <taxon>Eukaryota</taxon>
        <taxon>Metazoa</taxon>
        <taxon>Chordata</taxon>
        <taxon>Craniata</taxon>
        <taxon>Vertebrata</taxon>
        <taxon>Euteleostomi</taxon>
        <taxon>Mammalia</taxon>
        <taxon>Eutheria</taxon>
        <taxon>Euarchontoglires</taxon>
        <taxon>Glires</taxon>
        <taxon>Rodentia</taxon>
        <taxon>Myomorpha</taxon>
        <taxon>Dipodoidea</taxon>
        <taxon>Dipodidae</taxon>
        <taxon>Dipodinae</taxon>
        <taxon>Jaculus</taxon>
    </lineage>
</organism>
<dbReference type="InterPro" id="IPR018114">
    <property type="entry name" value="TRYPSIN_HIS"/>
</dbReference>
<dbReference type="PROSITE" id="PS00134">
    <property type="entry name" value="TRYPSIN_HIS"/>
    <property type="match status" value="1"/>
</dbReference>
<dbReference type="CDD" id="cd00190">
    <property type="entry name" value="Tryp_SPc"/>
    <property type="match status" value="1"/>
</dbReference>
<reference evidence="8" key="1">
    <citation type="submission" date="2025-08" db="UniProtKB">
        <authorList>
            <consortium name="Ensembl"/>
        </authorList>
    </citation>
    <scope>IDENTIFICATION</scope>
</reference>
<evidence type="ECO:0000256" key="5">
    <source>
        <dbReference type="RuleBase" id="RU363034"/>
    </source>
</evidence>
<dbReference type="GO" id="GO:0030317">
    <property type="term" value="P:flagellated sperm motility"/>
    <property type="evidence" value="ECO:0007669"/>
    <property type="project" value="Ensembl"/>
</dbReference>
<gene>
    <name evidence="8" type="primary">Prss55</name>
</gene>
<protein>
    <submittedName>
        <fullName evidence="8">Serine protease 55</fullName>
    </submittedName>
</protein>
<evidence type="ECO:0000313" key="9">
    <source>
        <dbReference type="Proteomes" id="UP000694385"/>
    </source>
</evidence>
<dbReference type="Proteomes" id="UP000694385">
    <property type="component" value="Unassembled WGS sequence"/>
</dbReference>
<keyword evidence="4" id="KW-1015">Disulfide bond</keyword>
<keyword evidence="2 5" id="KW-0378">Hydrolase</keyword>
<feature type="domain" description="Peptidase S1" evidence="7">
    <location>
        <begin position="35"/>
        <end position="267"/>
    </location>
</feature>
<dbReference type="PROSITE" id="PS50240">
    <property type="entry name" value="TRYPSIN_DOM"/>
    <property type="match status" value="1"/>
</dbReference>
<feature type="signal peptide" evidence="6">
    <location>
        <begin position="1"/>
        <end position="15"/>
    </location>
</feature>
<dbReference type="PRINTS" id="PR00722">
    <property type="entry name" value="CHYMOTRYPSIN"/>
</dbReference>
<dbReference type="PANTHER" id="PTHR24252:SF17">
    <property type="entry name" value="SUPPRESSOR OF TUMORIGENICITY 14 PROTEIN HOMOLOG-RELATED"/>
    <property type="match status" value="1"/>
</dbReference>
<dbReference type="GO" id="GO:0004252">
    <property type="term" value="F:serine-type endopeptidase activity"/>
    <property type="evidence" value="ECO:0007669"/>
    <property type="project" value="InterPro"/>
</dbReference>
<dbReference type="OMA" id="GVGEFPW"/>
<dbReference type="InterPro" id="IPR009003">
    <property type="entry name" value="Peptidase_S1_PA"/>
</dbReference>
<dbReference type="InterPro" id="IPR001254">
    <property type="entry name" value="Trypsin_dom"/>
</dbReference>
<keyword evidence="9" id="KW-1185">Reference proteome</keyword>
<dbReference type="GO" id="GO:0006508">
    <property type="term" value="P:proteolysis"/>
    <property type="evidence" value="ECO:0007669"/>
    <property type="project" value="UniProtKB-KW"/>
</dbReference>
<evidence type="ECO:0000256" key="3">
    <source>
        <dbReference type="ARBA" id="ARBA00022825"/>
    </source>
</evidence>
<evidence type="ECO:0000313" key="8">
    <source>
        <dbReference type="Ensembl" id="ENSJJAP00000006750.1"/>
    </source>
</evidence>
<evidence type="ECO:0000256" key="1">
    <source>
        <dbReference type="ARBA" id="ARBA00022670"/>
    </source>
</evidence>
<dbReference type="PANTHER" id="PTHR24252">
    <property type="entry name" value="ACROSIN-RELATED"/>
    <property type="match status" value="1"/>
</dbReference>
<dbReference type="GeneTree" id="ENSGT00940000156020"/>
<proteinExistence type="predicted"/>
<feature type="chain" id="PRO_5034946287" evidence="6">
    <location>
        <begin position="16"/>
        <end position="321"/>
    </location>
</feature>
<dbReference type="GO" id="GO:0005886">
    <property type="term" value="C:plasma membrane"/>
    <property type="evidence" value="ECO:0007669"/>
    <property type="project" value="Ensembl"/>
</dbReference>
<reference evidence="8" key="2">
    <citation type="submission" date="2025-09" db="UniProtKB">
        <authorList>
            <consortium name="Ensembl"/>
        </authorList>
    </citation>
    <scope>IDENTIFICATION</scope>
</reference>
<evidence type="ECO:0000256" key="4">
    <source>
        <dbReference type="ARBA" id="ARBA00023157"/>
    </source>
</evidence>
<evidence type="ECO:0000256" key="2">
    <source>
        <dbReference type="ARBA" id="ARBA00022801"/>
    </source>
</evidence>
<accession>A0A8C5NX23</accession>
<keyword evidence="1 5" id="KW-0645">Protease</keyword>
<keyword evidence="6" id="KW-0732">Signal</keyword>
<dbReference type="Ensembl" id="ENSJJAT00000013147.1">
    <property type="protein sequence ID" value="ENSJJAP00000006750.1"/>
    <property type="gene ID" value="ENSJJAG00000011322.1"/>
</dbReference>
<name>A0A8C5NX23_JACJA</name>
<dbReference type="GO" id="GO:0001669">
    <property type="term" value="C:acrosomal vesicle"/>
    <property type="evidence" value="ECO:0007669"/>
    <property type="project" value="Ensembl"/>
</dbReference>
<dbReference type="SMART" id="SM00020">
    <property type="entry name" value="Tryp_SPc"/>
    <property type="match status" value="1"/>
</dbReference>
<evidence type="ECO:0000259" key="7">
    <source>
        <dbReference type="PROSITE" id="PS50240"/>
    </source>
</evidence>
<dbReference type="InterPro" id="IPR033116">
    <property type="entry name" value="TRYPSIN_SER"/>
</dbReference>
<dbReference type="GO" id="GO:0007339">
    <property type="term" value="P:binding of sperm to zona pellucida"/>
    <property type="evidence" value="ECO:0007669"/>
    <property type="project" value="Ensembl"/>
</dbReference>
<dbReference type="AlphaFoldDB" id="A0A8C5NX23"/>